<comment type="caution">
    <text evidence="2">The sequence shown here is derived from an EMBL/GenBank/DDBJ whole genome shotgun (WGS) entry which is preliminary data.</text>
</comment>
<evidence type="ECO:0000256" key="1">
    <source>
        <dbReference type="ARBA" id="ARBA00023235"/>
    </source>
</evidence>
<dbReference type="Pfam" id="PF00121">
    <property type="entry name" value="TIM"/>
    <property type="match status" value="1"/>
</dbReference>
<dbReference type="Proteomes" id="UP000033533">
    <property type="component" value="Unassembled WGS sequence"/>
</dbReference>
<evidence type="ECO:0008006" key="4">
    <source>
        <dbReference type="Google" id="ProtNLM"/>
    </source>
</evidence>
<name>A0A0F4LLY4_9LACO</name>
<reference evidence="2 3" key="1">
    <citation type="submission" date="2014-12" db="EMBL/GenBank/DDBJ databases">
        <title>Comparative genomics of the lactic acid bacteria isolated from the honey bee gut.</title>
        <authorList>
            <person name="Ellegaard K.M."/>
            <person name="Tamarit D."/>
            <person name="Javelind E."/>
            <person name="Olofsson T."/>
            <person name="Andersson S.G."/>
            <person name="Vasquez A."/>
        </authorList>
    </citation>
    <scope>NUCLEOTIDE SEQUENCE [LARGE SCALE GENOMIC DNA]</scope>
    <source>
        <strain evidence="2 3">Biut2</strain>
    </source>
</reference>
<dbReference type="InterPro" id="IPR000652">
    <property type="entry name" value="Triosephosphate_isomerase"/>
</dbReference>
<keyword evidence="1" id="KW-0413">Isomerase</keyword>
<evidence type="ECO:0000313" key="2">
    <source>
        <dbReference type="EMBL" id="KJY59323.1"/>
    </source>
</evidence>
<organism evidence="2 3">
    <name type="scientific">Lactobacillus kullabergensis</name>
    <dbReference type="NCBI Taxonomy" id="1218493"/>
    <lineage>
        <taxon>Bacteria</taxon>
        <taxon>Bacillati</taxon>
        <taxon>Bacillota</taxon>
        <taxon>Bacilli</taxon>
        <taxon>Lactobacillales</taxon>
        <taxon>Lactobacillaceae</taxon>
        <taxon>Lactobacillus</taxon>
    </lineage>
</organism>
<dbReference type="InterPro" id="IPR013785">
    <property type="entry name" value="Aldolase_TIM"/>
</dbReference>
<dbReference type="InterPro" id="IPR035990">
    <property type="entry name" value="TIM_sf"/>
</dbReference>
<dbReference type="AlphaFoldDB" id="A0A0F4LLY4"/>
<protein>
    <recommendedName>
        <fullName evidence="4">Triose-phosphate isomerase</fullName>
    </recommendedName>
</protein>
<dbReference type="Gene3D" id="3.20.20.70">
    <property type="entry name" value="Aldolase class I"/>
    <property type="match status" value="1"/>
</dbReference>
<evidence type="ECO:0000313" key="3">
    <source>
        <dbReference type="Proteomes" id="UP000033533"/>
    </source>
</evidence>
<dbReference type="EMBL" id="JXBY01000001">
    <property type="protein sequence ID" value="KJY59323.1"/>
    <property type="molecule type" value="Genomic_DNA"/>
</dbReference>
<dbReference type="RefSeq" id="WP_045927316.1">
    <property type="nucleotide sequence ID" value="NZ_JBHSZS010000027.1"/>
</dbReference>
<gene>
    <name evidence="2" type="ORF">JF76_00780</name>
</gene>
<dbReference type="NCBIfam" id="NF003302">
    <property type="entry name" value="PRK04302.1"/>
    <property type="match status" value="1"/>
</dbReference>
<dbReference type="PROSITE" id="PS51440">
    <property type="entry name" value="TIM_2"/>
    <property type="match status" value="1"/>
</dbReference>
<dbReference type="HOGENOM" id="CLU_104921_0_0_9"/>
<proteinExistence type="predicted"/>
<dbReference type="OrthoDB" id="2571246at2"/>
<dbReference type="SUPFAM" id="SSF51351">
    <property type="entry name" value="Triosephosphate isomerase (TIM)"/>
    <property type="match status" value="1"/>
</dbReference>
<dbReference type="GO" id="GO:0004807">
    <property type="term" value="F:triose-phosphate isomerase activity"/>
    <property type="evidence" value="ECO:0007669"/>
    <property type="project" value="InterPro"/>
</dbReference>
<dbReference type="STRING" id="1218493.JF76_00780"/>
<sequence length="223" mass="24162">MKPKIKTPFFSVSPKSYLIGQDLLDLARITDKLAEKIESTIFFAAPPTELLNIINNTKNVIVTSQSADGLGLGKGMGRPLLESLKEIGVQATFINHMEAQLTFKEIIAAINKARDLEIVSIVCVDTAEEARVIAHANPDIILCEPNQLIGTGQTSDDKYVHETMKEIKKVNPNILIMEGAGITCGSDVSRIIKLGADGTGVSSVLAKDCNKEELLKDLFNGLK</sequence>
<dbReference type="PATRIC" id="fig|1218493.3.peg.83"/>
<accession>A0A0F4LLY4</accession>